<organism evidence="1">
    <name type="scientific">Staphylococcus aureus</name>
    <dbReference type="NCBI Taxonomy" id="1280"/>
    <lineage>
        <taxon>Bacteria</taxon>
        <taxon>Bacillati</taxon>
        <taxon>Bacillota</taxon>
        <taxon>Bacilli</taxon>
        <taxon>Bacillales</taxon>
        <taxon>Staphylococcaceae</taxon>
        <taxon>Staphylococcus</taxon>
    </lineage>
</organism>
<protein>
    <submittedName>
        <fullName evidence="1">Peptidoglycan bridge formation protein FemAB</fullName>
    </submittedName>
</protein>
<comment type="caution">
    <text evidence="1">The sequence shown here is derived from an EMBL/GenBank/DDBJ whole genome shotgun (WGS) entry which is preliminary data.</text>
</comment>
<gene>
    <name evidence="1" type="ORF">GF572_10875</name>
</gene>
<reference evidence="1" key="1">
    <citation type="journal article" date="2018" name="Open Forum Infect. Dis.">
        <title>The Cefazolin Inoculum Effect Is Associated With Increased Mortality in Methicillin-Susceptible Staphylococcus aureus Bacteremia.</title>
        <authorList>
            <person name="Miller W.R."/>
            <person name="Seas C."/>
            <person name="Carvajal L.P."/>
            <person name="Diaz L."/>
            <person name="Echeverri A.M."/>
            <person name="Ferro C."/>
            <person name="Rios R."/>
            <person name="Porras P."/>
            <person name="Luna C."/>
            <person name="Gotuzzo E."/>
            <person name="Munita J.M."/>
            <person name="Nannini E."/>
            <person name="Carcamo C."/>
            <person name="Reyes J."/>
            <person name="Arias C.A."/>
        </authorList>
    </citation>
    <scope>NUCLEOTIDE SEQUENCE</scope>
    <source>
        <strain evidence="1">UA917</strain>
    </source>
</reference>
<dbReference type="AlphaFoldDB" id="A0A6B5RIK8"/>
<name>A0A6B5RIK8_STAAU</name>
<proteinExistence type="predicted"/>
<feature type="non-terminal residue" evidence="1">
    <location>
        <position position="27"/>
    </location>
</feature>
<evidence type="ECO:0000313" key="1">
    <source>
        <dbReference type="EMBL" id="MRV78983.1"/>
    </source>
</evidence>
<accession>A0A6B5RIK8</accession>
<dbReference type="RefSeq" id="WP_223824636.1">
    <property type="nucleotide sequence ID" value="NZ_JAAFLZ010000106.1"/>
</dbReference>
<sequence length="27" mass="3355">MKFSTLSEEEFTNYTKKHFKHYTQSIE</sequence>
<dbReference type="EMBL" id="WKIA01000142">
    <property type="protein sequence ID" value="MRV78983.1"/>
    <property type="molecule type" value="Genomic_DNA"/>
</dbReference>